<protein>
    <submittedName>
        <fullName evidence="1">Uncharacterized protein</fullName>
    </submittedName>
</protein>
<accession>A0AAD9KAG0</accession>
<evidence type="ECO:0000313" key="1">
    <source>
        <dbReference type="EMBL" id="KAK2168079.1"/>
    </source>
</evidence>
<dbReference type="Proteomes" id="UP001209878">
    <property type="component" value="Unassembled WGS sequence"/>
</dbReference>
<sequence length="121" mass="13146">MCKHTTICASQRSLELHVGILSLLSNLDLGQLDSLQQLSICWDEVDDIVIGTTEGKGFPTNCAALRTRAVTHRVKAAVHRRTWSVFVYIKLGTEVGEVQGTDSFMLDTGDGQAMGLPVDDA</sequence>
<name>A0AAD9KAG0_RIDPI</name>
<evidence type="ECO:0000313" key="2">
    <source>
        <dbReference type="Proteomes" id="UP001209878"/>
    </source>
</evidence>
<keyword evidence="2" id="KW-1185">Reference proteome</keyword>
<dbReference type="EMBL" id="JAODUO010001245">
    <property type="protein sequence ID" value="KAK2168079.1"/>
    <property type="molecule type" value="Genomic_DNA"/>
</dbReference>
<gene>
    <name evidence="1" type="ORF">NP493_1246g00015</name>
</gene>
<dbReference type="AlphaFoldDB" id="A0AAD9KAG0"/>
<comment type="caution">
    <text evidence="1">The sequence shown here is derived from an EMBL/GenBank/DDBJ whole genome shotgun (WGS) entry which is preliminary data.</text>
</comment>
<proteinExistence type="predicted"/>
<organism evidence="1 2">
    <name type="scientific">Ridgeia piscesae</name>
    <name type="common">Tubeworm</name>
    <dbReference type="NCBI Taxonomy" id="27915"/>
    <lineage>
        <taxon>Eukaryota</taxon>
        <taxon>Metazoa</taxon>
        <taxon>Spiralia</taxon>
        <taxon>Lophotrochozoa</taxon>
        <taxon>Annelida</taxon>
        <taxon>Polychaeta</taxon>
        <taxon>Sedentaria</taxon>
        <taxon>Canalipalpata</taxon>
        <taxon>Sabellida</taxon>
        <taxon>Siboglinidae</taxon>
        <taxon>Ridgeia</taxon>
    </lineage>
</organism>
<reference evidence="1" key="1">
    <citation type="journal article" date="2023" name="Mol. Biol. Evol.">
        <title>Third-Generation Sequencing Reveals the Adaptive Role of the Epigenome in Three Deep-Sea Polychaetes.</title>
        <authorList>
            <person name="Perez M."/>
            <person name="Aroh O."/>
            <person name="Sun Y."/>
            <person name="Lan Y."/>
            <person name="Juniper S.K."/>
            <person name="Young C.R."/>
            <person name="Angers B."/>
            <person name="Qian P.Y."/>
        </authorList>
    </citation>
    <scope>NUCLEOTIDE SEQUENCE</scope>
    <source>
        <strain evidence="1">R07B-5</strain>
    </source>
</reference>